<dbReference type="EMBL" id="SDMP01000019">
    <property type="protein sequence ID" value="RYQ92710.1"/>
    <property type="molecule type" value="Genomic_DNA"/>
</dbReference>
<accession>A0A444XSG9</accession>
<dbReference type="STRING" id="3818.A0A444XSG9"/>
<comment type="caution">
    <text evidence="1">The sequence shown here is derived from an EMBL/GenBank/DDBJ whole genome shotgun (WGS) entry which is preliminary data.</text>
</comment>
<keyword evidence="2" id="KW-1185">Reference proteome</keyword>
<name>A0A444XSG9_ARAHY</name>
<evidence type="ECO:0000313" key="2">
    <source>
        <dbReference type="Proteomes" id="UP000289738"/>
    </source>
</evidence>
<evidence type="ECO:0000313" key="1">
    <source>
        <dbReference type="EMBL" id="RYQ92710.1"/>
    </source>
</evidence>
<dbReference type="AlphaFoldDB" id="A0A444XSG9"/>
<proteinExistence type="predicted"/>
<reference evidence="1 2" key="1">
    <citation type="submission" date="2019-01" db="EMBL/GenBank/DDBJ databases">
        <title>Sequencing of cultivated peanut Arachis hypogaea provides insights into genome evolution and oil improvement.</title>
        <authorList>
            <person name="Chen X."/>
        </authorList>
    </citation>
    <scope>NUCLEOTIDE SEQUENCE [LARGE SCALE GENOMIC DNA]</scope>
    <source>
        <strain evidence="2">cv. Fuhuasheng</strain>
        <tissue evidence="1">Leaves</tissue>
    </source>
</reference>
<dbReference type="Proteomes" id="UP000289738">
    <property type="component" value="Chromosome B09"/>
</dbReference>
<gene>
    <name evidence="1" type="ORF">Ahy_B09g098928</name>
</gene>
<sequence length="195" mass="22050">MTTYDMDPDVVRWGLHNLLDICTLSNNGSPSFITRYDPDLSSSVEYVREGFCNETCQNSNSEPYNIPEAEDYDPNERENVMYDIAVYSSSFGSGEIPVFSDDMWHTLEIMDESSLDGEVGKRLNQMIPIPVSFVLCRINSIAHQSTTNMCGSKLFNRLGYAISDDMALLMLSWFTDIRNGEWGDHVTLQAAADWV</sequence>
<organism evidence="1 2">
    <name type="scientific">Arachis hypogaea</name>
    <name type="common">Peanut</name>
    <dbReference type="NCBI Taxonomy" id="3818"/>
    <lineage>
        <taxon>Eukaryota</taxon>
        <taxon>Viridiplantae</taxon>
        <taxon>Streptophyta</taxon>
        <taxon>Embryophyta</taxon>
        <taxon>Tracheophyta</taxon>
        <taxon>Spermatophyta</taxon>
        <taxon>Magnoliopsida</taxon>
        <taxon>eudicotyledons</taxon>
        <taxon>Gunneridae</taxon>
        <taxon>Pentapetalae</taxon>
        <taxon>rosids</taxon>
        <taxon>fabids</taxon>
        <taxon>Fabales</taxon>
        <taxon>Fabaceae</taxon>
        <taxon>Papilionoideae</taxon>
        <taxon>50 kb inversion clade</taxon>
        <taxon>dalbergioids sensu lato</taxon>
        <taxon>Dalbergieae</taxon>
        <taxon>Pterocarpus clade</taxon>
        <taxon>Arachis</taxon>
    </lineage>
</organism>
<protein>
    <submittedName>
        <fullName evidence="1">Uncharacterized protein</fullName>
    </submittedName>
</protein>